<gene>
    <name evidence="4" type="ORF">S03H2_30141</name>
</gene>
<evidence type="ECO:0000259" key="3">
    <source>
        <dbReference type="PROSITE" id="PS50110"/>
    </source>
</evidence>
<evidence type="ECO:0000256" key="2">
    <source>
        <dbReference type="SAM" id="MobiDB-lite"/>
    </source>
</evidence>
<dbReference type="PROSITE" id="PS50110">
    <property type="entry name" value="RESPONSE_REGULATORY"/>
    <property type="match status" value="2"/>
</dbReference>
<reference evidence="4" key="1">
    <citation type="journal article" date="2014" name="Front. Microbiol.">
        <title>High frequency of phylogenetically diverse reductive dehalogenase-homologous genes in deep subseafloor sedimentary metagenomes.</title>
        <authorList>
            <person name="Kawai M."/>
            <person name="Futagami T."/>
            <person name="Toyoda A."/>
            <person name="Takaki Y."/>
            <person name="Nishi S."/>
            <person name="Hori S."/>
            <person name="Arai W."/>
            <person name="Tsubouchi T."/>
            <person name="Morono Y."/>
            <person name="Uchiyama I."/>
            <person name="Ito T."/>
            <person name="Fujiyama A."/>
            <person name="Inagaki F."/>
            <person name="Takami H."/>
        </authorList>
    </citation>
    <scope>NUCLEOTIDE SEQUENCE</scope>
    <source>
        <strain evidence="4">Expedition CK06-06</strain>
    </source>
</reference>
<organism evidence="4">
    <name type="scientific">marine sediment metagenome</name>
    <dbReference type="NCBI Taxonomy" id="412755"/>
    <lineage>
        <taxon>unclassified sequences</taxon>
        <taxon>metagenomes</taxon>
        <taxon>ecological metagenomes</taxon>
    </lineage>
</organism>
<dbReference type="CDD" id="cd00156">
    <property type="entry name" value="REC"/>
    <property type="match status" value="1"/>
</dbReference>
<dbReference type="PANTHER" id="PTHR44591:SF3">
    <property type="entry name" value="RESPONSE REGULATORY DOMAIN-CONTAINING PROTEIN"/>
    <property type="match status" value="1"/>
</dbReference>
<protein>
    <recommendedName>
        <fullName evidence="3">Response regulatory domain-containing protein</fullName>
    </recommendedName>
</protein>
<dbReference type="InterPro" id="IPR011006">
    <property type="entry name" value="CheY-like_superfamily"/>
</dbReference>
<name>X1HJH4_9ZZZZ</name>
<accession>X1HJH4</accession>
<feature type="domain" description="Response regulatory" evidence="3">
    <location>
        <begin position="54"/>
        <end position="168"/>
    </location>
</feature>
<comment type="caution">
    <text evidence="4">The sequence shown here is derived from an EMBL/GenBank/DDBJ whole genome shotgun (WGS) entry which is preliminary data.</text>
</comment>
<proteinExistence type="predicted"/>
<sequence length="191" mass="21533">VIMVTAYPSKEARLEAERLNVAVFLTKPIKKQRMREVVEQTLQGEYSGQSQRKLILCVDSEPRVQKFYKRTLTSGLQVVSCVSDALAALEKVEFEKPHLIITEMNLSEMSGLELIQTLKETSQNIPVIVVSSTTSKENLEKAKELGVYQYLTKPFRLEELSTAVRKALAGNGDAERIEKDKDKDQRGETSI</sequence>
<dbReference type="AlphaFoldDB" id="X1HJH4"/>
<feature type="region of interest" description="Disordered" evidence="2">
    <location>
        <begin position="171"/>
        <end position="191"/>
    </location>
</feature>
<evidence type="ECO:0000256" key="1">
    <source>
        <dbReference type="ARBA" id="ARBA00022553"/>
    </source>
</evidence>
<feature type="compositionally biased region" description="Basic and acidic residues" evidence="2">
    <location>
        <begin position="173"/>
        <end position="191"/>
    </location>
</feature>
<feature type="non-terminal residue" evidence="4">
    <location>
        <position position="1"/>
    </location>
</feature>
<dbReference type="SUPFAM" id="SSF52172">
    <property type="entry name" value="CheY-like"/>
    <property type="match status" value="2"/>
</dbReference>
<dbReference type="EMBL" id="BARU01018223">
    <property type="protein sequence ID" value="GAH53954.1"/>
    <property type="molecule type" value="Genomic_DNA"/>
</dbReference>
<dbReference type="SMART" id="SM00448">
    <property type="entry name" value="REC"/>
    <property type="match status" value="1"/>
</dbReference>
<dbReference type="InterPro" id="IPR050595">
    <property type="entry name" value="Bact_response_regulator"/>
</dbReference>
<dbReference type="GO" id="GO:0000160">
    <property type="term" value="P:phosphorelay signal transduction system"/>
    <property type="evidence" value="ECO:0007669"/>
    <property type="project" value="InterPro"/>
</dbReference>
<dbReference type="PANTHER" id="PTHR44591">
    <property type="entry name" value="STRESS RESPONSE REGULATOR PROTEIN 1"/>
    <property type="match status" value="1"/>
</dbReference>
<feature type="domain" description="Response regulatory" evidence="3">
    <location>
        <begin position="1"/>
        <end position="42"/>
    </location>
</feature>
<keyword evidence="1" id="KW-0597">Phosphoprotein</keyword>
<dbReference type="Pfam" id="PF00072">
    <property type="entry name" value="Response_reg"/>
    <property type="match status" value="1"/>
</dbReference>
<dbReference type="InterPro" id="IPR001789">
    <property type="entry name" value="Sig_transdc_resp-reg_receiver"/>
</dbReference>
<evidence type="ECO:0000313" key="4">
    <source>
        <dbReference type="EMBL" id="GAH53954.1"/>
    </source>
</evidence>
<dbReference type="Gene3D" id="3.40.50.2300">
    <property type="match status" value="2"/>
</dbReference>